<dbReference type="SUPFAM" id="SSF51735">
    <property type="entry name" value="NAD(P)-binding Rossmann-fold domains"/>
    <property type="match status" value="1"/>
</dbReference>
<dbReference type="PANTHER" id="PTHR43765">
    <property type="entry name" value="2-DEHYDROPANTOATE 2-REDUCTASE-RELATED"/>
    <property type="match status" value="1"/>
</dbReference>
<evidence type="ECO:0000313" key="8">
    <source>
        <dbReference type="EMBL" id="KAK3936150.1"/>
    </source>
</evidence>
<dbReference type="Gene3D" id="1.10.1040.10">
    <property type="entry name" value="N-(1-d-carboxylethyl)-l-norvaline Dehydrogenase, domain 2"/>
    <property type="match status" value="1"/>
</dbReference>
<sequence length="387" mass="42183">MLRTIRRPFGASRPSVSGRALRRFIHRPKLDDPIHVLGVGNLGKYIAHSPMKQASKPVILLFHRPSLDIEWQSAGCGIQCITDSVLDKRSGFRVEVLPPSSPSSSNESSQKGSFEPIKYLIVATKTYMTTSALELVKGRLDSKSSILFLQNGMGTMDKASAEIFPDPESRPAYWAGICSAGVYSIGPFTIVHAGRGPLKVGLMEGNSGCFMDKRDAASTQDGMIERLSQAGVLETTVLTSAEIKEAQLQKLVVNAIINPLTAIFRCQNGQLLDNPTRFALMKLLINETGPIVRALLHRPSDLFSDLNLLDLVLTVAHKTGANTSSMLQDVQVGQRTEIDYINGYVVAQGTRLGLPNTHSATIVRLVKEQQVVQDQHVAALFPIGEIL</sequence>
<comment type="similarity">
    <text evidence="1">Belongs to the ketopantoate reductase family.</text>
</comment>
<dbReference type="AlphaFoldDB" id="A0AAN6MZS7"/>
<gene>
    <name evidence="8" type="ORF">QBC46DRAFT_36774</name>
</gene>
<dbReference type="NCBIfam" id="TIGR00745">
    <property type="entry name" value="apbA_panE"/>
    <property type="match status" value="1"/>
</dbReference>
<proteinExistence type="inferred from homology"/>
<dbReference type="InterPro" id="IPR036291">
    <property type="entry name" value="NAD(P)-bd_dom_sf"/>
</dbReference>
<dbReference type="Pfam" id="PF02558">
    <property type="entry name" value="ApbA"/>
    <property type="match status" value="1"/>
</dbReference>
<name>A0AAN6MZS7_9PEZI</name>
<keyword evidence="4" id="KW-0560">Oxidoreductase</keyword>
<evidence type="ECO:0000256" key="5">
    <source>
        <dbReference type="ARBA" id="ARBA00032024"/>
    </source>
</evidence>
<dbReference type="GO" id="GO:0008677">
    <property type="term" value="F:2-dehydropantoate 2-reductase activity"/>
    <property type="evidence" value="ECO:0007669"/>
    <property type="project" value="UniProtKB-EC"/>
</dbReference>
<keyword evidence="3" id="KW-0521">NADP</keyword>
<dbReference type="InterPro" id="IPR003710">
    <property type="entry name" value="ApbA"/>
</dbReference>
<evidence type="ECO:0000256" key="2">
    <source>
        <dbReference type="ARBA" id="ARBA00013014"/>
    </source>
</evidence>
<dbReference type="EMBL" id="MU853893">
    <property type="protein sequence ID" value="KAK3936150.1"/>
    <property type="molecule type" value="Genomic_DNA"/>
</dbReference>
<evidence type="ECO:0000256" key="1">
    <source>
        <dbReference type="ARBA" id="ARBA00007870"/>
    </source>
</evidence>
<evidence type="ECO:0000259" key="6">
    <source>
        <dbReference type="Pfam" id="PF02558"/>
    </source>
</evidence>
<evidence type="ECO:0000256" key="3">
    <source>
        <dbReference type="ARBA" id="ARBA00022857"/>
    </source>
</evidence>
<dbReference type="Pfam" id="PF08546">
    <property type="entry name" value="ApbA_C"/>
    <property type="match status" value="1"/>
</dbReference>
<dbReference type="SUPFAM" id="SSF48179">
    <property type="entry name" value="6-phosphogluconate dehydrogenase C-terminal domain-like"/>
    <property type="match status" value="1"/>
</dbReference>
<comment type="caution">
    <text evidence="8">The sequence shown here is derived from an EMBL/GenBank/DDBJ whole genome shotgun (WGS) entry which is preliminary data.</text>
</comment>
<evidence type="ECO:0000313" key="9">
    <source>
        <dbReference type="Proteomes" id="UP001303473"/>
    </source>
</evidence>
<feature type="domain" description="Ketopantoate reductase C-terminal" evidence="7">
    <location>
        <begin position="243"/>
        <end position="369"/>
    </location>
</feature>
<evidence type="ECO:0000259" key="7">
    <source>
        <dbReference type="Pfam" id="PF08546"/>
    </source>
</evidence>
<organism evidence="8 9">
    <name type="scientific">Diplogelasinospora grovesii</name>
    <dbReference type="NCBI Taxonomy" id="303347"/>
    <lineage>
        <taxon>Eukaryota</taxon>
        <taxon>Fungi</taxon>
        <taxon>Dikarya</taxon>
        <taxon>Ascomycota</taxon>
        <taxon>Pezizomycotina</taxon>
        <taxon>Sordariomycetes</taxon>
        <taxon>Sordariomycetidae</taxon>
        <taxon>Sordariales</taxon>
        <taxon>Diplogelasinosporaceae</taxon>
        <taxon>Diplogelasinospora</taxon>
    </lineage>
</organism>
<protein>
    <recommendedName>
        <fullName evidence="2">2-dehydropantoate 2-reductase</fullName>
        <ecNumber evidence="2">1.1.1.169</ecNumber>
    </recommendedName>
    <alternativeName>
        <fullName evidence="5">Ketopantoate reductase</fullName>
    </alternativeName>
</protein>
<dbReference type="PANTHER" id="PTHR43765:SF2">
    <property type="entry name" value="2-DEHYDROPANTOATE 2-REDUCTASE"/>
    <property type="match status" value="1"/>
</dbReference>
<dbReference type="InterPro" id="IPR013328">
    <property type="entry name" value="6PGD_dom2"/>
</dbReference>
<dbReference type="Gene3D" id="3.40.50.720">
    <property type="entry name" value="NAD(P)-binding Rossmann-like Domain"/>
    <property type="match status" value="1"/>
</dbReference>
<evidence type="ECO:0000256" key="4">
    <source>
        <dbReference type="ARBA" id="ARBA00023002"/>
    </source>
</evidence>
<dbReference type="InterPro" id="IPR008927">
    <property type="entry name" value="6-PGluconate_DH-like_C_sf"/>
</dbReference>
<dbReference type="GO" id="GO:0005739">
    <property type="term" value="C:mitochondrion"/>
    <property type="evidence" value="ECO:0007669"/>
    <property type="project" value="TreeGrafter"/>
</dbReference>
<dbReference type="Proteomes" id="UP001303473">
    <property type="component" value="Unassembled WGS sequence"/>
</dbReference>
<dbReference type="GO" id="GO:0050661">
    <property type="term" value="F:NADP binding"/>
    <property type="evidence" value="ECO:0007669"/>
    <property type="project" value="TreeGrafter"/>
</dbReference>
<dbReference type="InterPro" id="IPR050838">
    <property type="entry name" value="Ketopantoate_reductase"/>
</dbReference>
<accession>A0AAN6MZS7</accession>
<dbReference type="InterPro" id="IPR013332">
    <property type="entry name" value="KPR_N"/>
</dbReference>
<dbReference type="EC" id="1.1.1.169" evidence="2"/>
<dbReference type="GO" id="GO:0015940">
    <property type="term" value="P:pantothenate biosynthetic process"/>
    <property type="evidence" value="ECO:0007669"/>
    <property type="project" value="InterPro"/>
</dbReference>
<feature type="domain" description="Ketopantoate reductase N-terminal" evidence="6">
    <location>
        <begin position="34"/>
        <end position="204"/>
    </location>
</feature>
<reference evidence="9" key="1">
    <citation type="journal article" date="2023" name="Mol. Phylogenet. Evol.">
        <title>Genome-scale phylogeny and comparative genomics of the fungal order Sordariales.</title>
        <authorList>
            <person name="Hensen N."/>
            <person name="Bonometti L."/>
            <person name="Westerberg I."/>
            <person name="Brannstrom I.O."/>
            <person name="Guillou S."/>
            <person name="Cros-Aarteil S."/>
            <person name="Calhoun S."/>
            <person name="Haridas S."/>
            <person name="Kuo A."/>
            <person name="Mondo S."/>
            <person name="Pangilinan J."/>
            <person name="Riley R."/>
            <person name="LaButti K."/>
            <person name="Andreopoulos B."/>
            <person name="Lipzen A."/>
            <person name="Chen C."/>
            <person name="Yan M."/>
            <person name="Daum C."/>
            <person name="Ng V."/>
            <person name="Clum A."/>
            <person name="Steindorff A."/>
            <person name="Ohm R.A."/>
            <person name="Martin F."/>
            <person name="Silar P."/>
            <person name="Natvig D.O."/>
            <person name="Lalanne C."/>
            <person name="Gautier V."/>
            <person name="Ament-Velasquez S.L."/>
            <person name="Kruys A."/>
            <person name="Hutchinson M.I."/>
            <person name="Powell A.J."/>
            <person name="Barry K."/>
            <person name="Miller A.N."/>
            <person name="Grigoriev I.V."/>
            <person name="Debuchy R."/>
            <person name="Gladieux P."/>
            <person name="Hiltunen Thoren M."/>
            <person name="Johannesson H."/>
        </authorList>
    </citation>
    <scope>NUCLEOTIDE SEQUENCE [LARGE SCALE GENOMIC DNA]</scope>
    <source>
        <strain evidence="9">CBS 340.73</strain>
    </source>
</reference>
<dbReference type="InterPro" id="IPR013752">
    <property type="entry name" value="KPA_reductase"/>
</dbReference>
<keyword evidence="9" id="KW-1185">Reference proteome</keyword>